<gene>
    <name evidence="3" type="ORF">ACFSR1_01135</name>
</gene>
<keyword evidence="4" id="KW-1185">Reference proteome</keyword>
<evidence type="ECO:0000259" key="2">
    <source>
        <dbReference type="Pfam" id="PF10988"/>
    </source>
</evidence>
<protein>
    <submittedName>
        <fullName evidence="3">GIN domain-containing protein</fullName>
    </submittedName>
</protein>
<accession>A0ABW5L9P8</accession>
<evidence type="ECO:0000256" key="1">
    <source>
        <dbReference type="SAM" id="SignalP"/>
    </source>
</evidence>
<dbReference type="EMBL" id="JBHULE010000002">
    <property type="protein sequence ID" value="MFD2561250.1"/>
    <property type="molecule type" value="Genomic_DNA"/>
</dbReference>
<evidence type="ECO:0000313" key="4">
    <source>
        <dbReference type="Proteomes" id="UP001597319"/>
    </source>
</evidence>
<comment type="caution">
    <text evidence="3">The sequence shown here is derived from an EMBL/GenBank/DDBJ whole genome shotgun (WGS) entry which is preliminary data.</text>
</comment>
<name>A0ABW5L9P8_9FLAO</name>
<sequence length="247" mass="27543">MKHLKFILIIIVLASTQTVIAQTTKSVSPFEKVIISPHIQATFVESNEESVTIEDSTEPADKINIEVKANVLRVYLDDAKETTKNKTVVINGTKRQVPIYKGKVLTITVNYKQLKTLSIRGEQAALCKSKIATETFKLRIYGESQIVLNEVNFEYMDVDIYGASTLEIKKGAIENQKITAFGESFTNLLGVDNKNTKLKAFGEAEFKIQASNRIKLTAFGEARLYYKGNATIDKGLNIGEVEITEIQ</sequence>
<dbReference type="Gene3D" id="2.160.20.120">
    <property type="match status" value="1"/>
</dbReference>
<dbReference type="RefSeq" id="WP_378288797.1">
    <property type="nucleotide sequence ID" value="NZ_JBHULE010000002.1"/>
</dbReference>
<feature type="domain" description="Putative auto-transporter adhesin head GIN" evidence="2">
    <location>
        <begin position="29"/>
        <end position="230"/>
    </location>
</feature>
<proteinExistence type="predicted"/>
<dbReference type="InterPro" id="IPR021255">
    <property type="entry name" value="DUF2807"/>
</dbReference>
<organism evidence="3 4">
    <name type="scientific">Aquimarina rubra</name>
    <dbReference type="NCBI Taxonomy" id="1920033"/>
    <lineage>
        <taxon>Bacteria</taxon>
        <taxon>Pseudomonadati</taxon>
        <taxon>Bacteroidota</taxon>
        <taxon>Flavobacteriia</taxon>
        <taxon>Flavobacteriales</taxon>
        <taxon>Flavobacteriaceae</taxon>
        <taxon>Aquimarina</taxon>
    </lineage>
</organism>
<dbReference type="Proteomes" id="UP001597319">
    <property type="component" value="Unassembled WGS sequence"/>
</dbReference>
<feature type="signal peptide" evidence="1">
    <location>
        <begin position="1"/>
        <end position="21"/>
    </location>
</feature>
<evidence type="ECO:0000313" key="3">
    <source>
        <dbReference type="EMBL" id="MFD2561250.1"/>
    </source>
</evidence>
<keyword evidence="1" id="KW-0732">Signal</keyword>
<feature type="chain" id="PRO_5045222499" evidence="1">
    <location>
        <begin position="22"/>
        <end position="247"/>
    </location>
</feature>
<reference evidence="4" key="1">
    <citation type="journal article" date="2019" name="Int. J. Syst. Evol. Microbiol.">
        <title>The Global Catalogue of Microorganisms (GCM) 10K type strain sequencing project: providing services to taxonomists for standard genome sequencing and annotation.</title>
        <authorList>
            <consortium name="The Broad Institute Genomics Platform"/>
            <consortium name="The Broad Institute Genome Sequencing Center for Infectious Disease"/>
            <person name="Wu L."/>
            <person name="Ma J."/>
        </authorList>
    </citation>
    <scope>NUCLEOTIDE SEQUENCE [LARGE SCALE GENOMIC DNA]</scope>
    <source>
        <strain evidence="4">KCTC 52274</strain>
    </source>
</reference>
<dbReference type="Pfam" id="PF10988">
    <property type="entry name" value="DUF2807"/>
    <property type="match status" value="1"/>
</dbReference>